<dbReference type="PANTHER" id="PTHR23028:SF125">
    <property type="entry name" value="ACYLTRANSFERASE"/>
    <property type="match status" value="1"/>
</dbReference>
<organism evidence="3 4">
    <name type="scientific">Pseudopithomyces chartarum</name>
    <dbReference type="NCBI Taxonomy" id="1892770"/>
    <lineage>
        <taxon>Eukaryota</taxon>
        <taxon>Fungi</taxon>
        <taxon>Dikarya</taxon>
        <taxon>Ascomycota</taxon>
        <taxon>Pezizomycotina</taxon>
        <taxon>Dothideomycetes</taxon>
        <taxon>Pleosporomycetidae</taxon>
        <taxon>Pleosporales</taxon>
        <taxon>Massarineae</taxon>
        <taxon>Didymosphaeriaceae</taxon>
        <taxon>Pseudopithomyces</taxon>
    </lineage>
</organism>
<name>A0AAN6RE26_9PLEO</name>
<dbReference type="PANTHER" id="PTHR23028">
    <property type="entry name" value="ACETYLTRANSFERASE"/>
    <property type="match status" value="1"/>
</dbReference>
<evidence type="ECO:0000256" key="1">
    <source>
        <dbReference type="SAM" id="Phobius"/>
    </source>
</evidence>
<protein>
    <recommendedName>
        <fullName evidence="2">Acyltransferase 3 domain-containing protein</fullName>
    </recommendedName>
</protein>
<proteinExistence type="predicted"/>
<feature type="transmembrane region" description="Helical" evidence="1">
    <location>
        <begin position="158"/>
        <end position="175"/>
    </location>
</feature>
<dbReference type="Pfam" id="PF01757">
    <property type="entry name" value="Acyl_transf_3"/>
    <property type="match status" value="1"/>
</dbReference>
<keyword evidence="1" id="KW-0812">Transmembrane</keyword>
<dbReference type="InterPro" id="IPR002656">
    <property type="entry name" value="Acyl_transf_3_dom"/>
</dbReference>
<keyword evidence="1" id="KW-1133">Transmembrane helix</keyword>
<evidence type="ECO:0000313" key="4">
    <source>
        <dbReference type="Proteomes" id="UP001280581"/>
    </source>
</evidence>
<keyword evidence="1" id="KW-0472">Membrane</keyword>
<evidence type="ECO:0000313" key="3">
    <source>
        <dbReference type="EMBL" id="KAK3203689.1"/>
    </source>
</evidence>
<dbReference type="EMBL" id="WVTA01000010">
    <property type="protein sequence ID" value="KAK3203689.1"/>
    <property type="molecule type" value="Genomic_DNA"/>
</dbReference>
<feature type="transmembrane region" description="Helical" evidence="1">
    <location>
        <begin position="261"/>
        <end position="284"/>
    </location>
</feature>
<dbReference type="InterPro" id="IPR050879">
    <property type="entry name" value="Acyltransferase_3"/>
</dbReference>
<feature type="transmembrane region" description="Helical" evidence="1">
    <location>
        <begin position="357"/>
        <end position="376"/>
    </location>
</feature>
<keyword evidence="4" id="KW-1185">Reference proteome</keyword>
<feature type="transmembrane region" description="Helical" evidence="1">
    <location>
        <begin position="117"/>
        <end position="138"/>
    </location>
</feature>
<feature type="domain" description="Acyltransferase 3" evidence="2">
    <location>
        <begin position="59"/>
        <end position="414"/>
    </location>
</feature>
<gene>
    <name evidence="3" type="ORF">GRF29_106g310463</name>
</gene>
<dbReference type="GO" id="GO:0016747">
    <property type="term" value="F:acyltransferase activity, transferring groups other than amino-acyl groups"/>
    <property type="evidence" value="ECO:0007669"/>
    <property type="project" value="InterPro"/>
</dbReference>
<comment type="caution">
    <text evidence="3">The sequence shown here is derived from an EMBL/GenBank/DDBJ whole genome shotgun (WGS) entry which is preliminary data.</text>
</comment>
<feature type="transmembrane region" description="Helical" evidence="1">
    <location>
        <begin position="388"/>
        <end position="408"/>
    </location>
</feature>
<dbReference type="Proteomes" id="UP001280581">
    <property type="component" value="Unassembled WGS sequence"/>
</dbReference>
<accession>A0AAN6RE26</accession>
<evidence type="ECO:0000259" key="2">
    <source>
        <dbReference type="Pfam" id="PF01757"/>
    </source>
</evidence>
<sequence length="495" mass="57395">MPEKYEGILDRDGMQEVSLNSATLAWKSVRPSRWSLDLVRPQFLNNRLSSPKKRLRPTAWLDGLRGFAALLVCIHHNQLWAHGVFANKVYEMSFGYGGKHYFATLPFVRHFFSGGHFAVAIFFVISGYVLSVKSLGLIHKGQHQIAADSIGSALFRRWLRLFIPVIAVSLITTVLRNYPGIYLAYGEKKETFREDLWIYYTTFKNYSFVFLTGNMYEFPLLYHPHSWSIPFEFKGSIIIYTTLSALSRCTRNARLWIEAGLIFYFLYIVDGWYGAMFMAGMLLCDLELLALNEKLPRIFYVLENFKEFIFFHLFIAGMYLGGAPSWDGEGYMDILRKSPGWMWLSHLKPQAVFDGKWFYLFWAALFTVSSIPRLPWLKRFFETRFCQYFARISFALYLVHGPILWLLADRLYAAVGLPRDEHKEKIPQWVDKFPLSKKGPMGLELAFWAPQLIIIPVNLWAAEVVTRLFDEPSVKFANWLYNKSLAPTSSPKPLA</sequence>
<dbReference type="AlphaFoldDB" id="A0AAN6RE26"/>
<reference evidence="3 4" key="1">
    <citation type="submission" date="2021-02" db="EMBL/GenBank/DDBJ databases">
        <title>Genome assembly of Pseudopithomyces chartarum.</title>
        <authorList>
            <person name="Jauregui R."/>
            <person name="Singh J."/>
            <person name="Voisey C."/>
        </authorList>
    </citation>
    <scope>NUCLEOTIDE SEQUENCE [LARGE SCALE GENOMIC DNA]</scope>
    <source>
        <strain evidence="3 4">AGR01</strain>
    </source>
</reference>